<evidence type="ECO:0000256" key="12">
    <source>
        <dbReference type="SAM" id="Phobius"/>
    </source>
</evidence>
<keyword evidence="5 12" id="KW-1133">Transmembrane helix</keyword>
<gene>
    <name evidence="13" type="ORF">DIU77_013570</name>
</gene>
<keyword evidence="7" id="KW-0408">Iron</keyword>
<dbReference type="InterPro" id="IPR003780">
    <property type="entry name" value="COX15/CtaA_fam"/>
</dbReference>
<keyword evidence="10" id="KW-1015">Disulfide bond</keyword>
<feature type="transmembrane region" description="Helical" evidence="12">
    <location>
        <begin position="179"/>
        <end position="198"/>
    </location>
</feature>
<evidence type="ECO:0000313" key="13">
    <source>
        <dbReference type="EMBL" id="MFO7193266.1"/>
    </source>
</evidence>
<dbReference type="PANTHER" id="PTHR35457">
    <property type="entry name" value="HEME A SYNTHASE"/>
    <property type="match status" value="1"/>
</dbReference>
<evidence type="ECO:0000256" key="3">
    <source>
        <dbReference type="ARBA" id="ARBA00022692"/>
    </source>
</evidence>
<feature type="transmembrane region" description="Helical" evidence="12">
    <location>
        <begin position="280"/>
        <end position="300"/>
    </location>
</feature>
<dbReference type="EMBL" id="QGUI02000188">
    <property type="protein sequence ID" value="MFO7193266.1"/>
    <property type="molecule type" value="Genomic_DNA"/>
</dbReference>
<comment type="caution">
    <text evidence="13">The sequence shown here is derived from an EMBL/GenBank/DDBJ whole genome shotgun (WGS) entry which is preliminary data.</text>
</comment>
<evidence type="ECO:0000256" key="10">
    <source>
        <dbReference type="ARBA" id="ARBA00023157"/>
    </source>
</evidence>
<evidence type="ECO:0000256" key="4">
    <source>
        <dbReference type="ARBA" id="ARBA00022723"/>
    </source>
</evidence>
<evidence type="ECO:0000256" key="6">
    <source>
        <dbReference type="ARBA" id="ARBA00023002"/>
    </source>
</evidence>
<protein>
    <submittedName>
        <fullName evidence="13">COX15/CtaA family protein</fullName>
    </submittedName>
</protein>
<sequence length="316" mass="33601">MQRLAELVARLPYPSARLQYVVGLLVVITQTTIGVTGSVVRVTGSGLACSTWPGCHEGTMFPTEHPEYETLNQWIEFGNRLLTVVVTLTALAAVVVAWRIHLAHGRRRVLGLAVAALAGTGFQGVLGGITVLAGLLWWTVALHFLATAVLVWIAVLLLRGFTEGERQPRWLIGSVSRRLLQALTVALTALLVVGTMVTGAGPHGGDPDTPRLDMSIDVLAKVHGGLLVAFLAVLTVLGLSLLRSLAPRPFVVAYALVWVASVAQGFLGSLQYQLGVPEELVSLHVLGAALVVICTARLWCAARDRGPAPQVPDTCL</sequence>
<evidence type="ECO:0000256" key="1">
    <source>
        <dbReference type="ARBA" id="ARBA00004141"/>
    </source>
</evidence>
<dbReference type="PANTHER" id="PTHR35457:SF1">
    <property type="entry name" value="HEME A SYNTHASE"/>
    <property type="match status" value="1"/>
</dbReference>
<dbReference type="GO" id="GO:0016020">
    <property type="term" value="C:membrane"/>
    <property type="evidence" value="ECO:0007669"/>
    <property type="project" value="UniProtKB-SubCell"/>
</dbReference>
<accession>A0ABD6FIX9</accession>
<feature type="non-terminal residue" evidence="13">
    <location>
        <position position="316"/>
    </location>
</feature>
<dbReference type="Pfam" id="PF02628">
    <property type="entry name" value="COX15-CtaA"/>
    <property type="match status" value="1"/>
</dbReference>
<comment type="subcellular location">
    <subcellularLocation>
        <location evidence="1">Membrane</location>
        <topology evidence="1">Multi-pass membrane protein</topology>
    </subcellularLocation>
</comment>
<dbReference type="GO" id="GO:0016491">
    <property type="term" value="F:oxidoreductase activity"/>
    <property type="evidence" value="ECO:0007669"/>
    <property type="project" value="UniProtKB-KW"/>
</dbReference>
<evidence type="ECO:0000256" key="5">
    <source>
        <dbReference type="ARBA" id="ARBA00022989"/>
    </source>
</evidence>
<evidence type="ECO:0000256" key="9">
    <source>
        <dbReference type="ARBA" id="ARBA00023136"/>
    </source>
</evidence>
<evidence type="ECO:0000256" key="7">
    <source>
        <dbReference type="ARBA" id="ARBA00023004"/>
    </source>
</evidence>
<keyword evidence="3 12" id="KW-0812">Transmembrane</keyword>
<dbReference type="Proteomes" id="UP000249324">
    <property type="component" value="Unassembled WGS sequence"/>
</dbReference>
<keyword evidence="2" id="KW-1003">Cell membrane</keyword>
<comment type="pathway">
    <text evidence="11">Porphyrin-containing compound metabolism.</text>
</comment>
<feature type="transmembrane region" description="Helical" evidence="12">
    <location>
        <begin position="251"/>
        <end position="274"/>
    </location>
</feature>
<feature type="transmembrane region" description="Helical" evidence="12">
    <location>
        <begin position="109"/>
        <end position="129"/>
    </location>
</feature>
<name>A0ABD6FIX9_9PSEU</name>
<evidence type="ECO:0000256" key="2">
    <source>
        <dbReference type="ARBA" id="ARBA00022475"/>
    </source>
</evidence>
<feature type="transmembrane region" description="Helical" evidence="12">
    <location>
        <begin position="20"/>
        <end position="40"/>
    </location>
</feature>
<reference evidence="13 14" key="1">
    <citation type="journal article" date="2021" name="BMC Genomics">
        <title>Genome-resolved metagenome and metatranscriptome analyses of thermophilic composting reveal key bacterial players and their metabolic interactions.</title>
        <authorList>
            <person name="Braga L.P.P."/>
            <person name="Pereira R.V."/>
            <person name="Martins L.F."/>
            <person name="Moura L.M.S."/>
            <person name="Sanchez F.B."/>
            <person name="Patane J.S.L."/>
            <person name="da Silva A.M."/>
            <person name="Setubal J.C."/>
        </authorList>
    </citation>
    <scope>NUCLEOTIDE SEQUENCE [LARGE SCALE GENOMIC DNA]</scope>
    <source>
        <strain evidence="13">ZC4RG45</strain>
    </source>
</reference>
<keyword evidence="8" id="KW-0350">Heme biosynthesis</keyword>
<evidence type="ECO:0000256" key="8">
    <source>
        <dbReference type="ARBA" id="ARBA00023133"/>
    </source>
</evidence>
<feature type="transmembrane region" description="Helical" evidence="12">
    <location>
        <begin position="81"/>
        <end position="102"/>
    </location>
</feature>
<evidence type="ECO:0000256" key="11">
    <source>
        <dbReference type="ARBA" id="ARBA00023444"/>
    </source>
</evidence>
<proteinExistence type="predicted"/>
<keyword evidence="4" id="KW-0479">Metal-binding</keyword>
<keyword evidence="9 12" id="KW-0472">Membrane</keyword>
<dbReference type="GO" id="GO:0046872">
    <property type="term" value="F:metal ion binding"/>
    <property type="evidence" value="ECO:0007669"/>
    <property type="project" value="UniProtKB-KW"/>
</dbReference>
<evidence type="ECO:0000313" key="14">
    <source>
        <dbReference type="Proteomes" id="UP000249324"/>
    </source>
</evidence>
<dbReference type="InterPro" id="IPR050450">
    <property type="entry name" value="COX15/CtaA_HemeA_synthase"/>
</dbReference>
<keyword evidence="6" id="KW-0560">Oxidoreductase</keyword>
<feature type="transmembrane region" description="Helical" evidence="12">
    <location>
        <begin position="135"/>
        <end position="158"/>
    </location>
</feature>
<organism evidence="13 14">
    <name type="scientific">Thermocrispum agreste</name>
    <dbReference type="NCBI Taxonomy" id="37925"/>
    <lineage>
        <taxon>Bacteria</taxon>
        <taxon>Bacillati</taxon>
        <taxon>Actinomycetota</taxon>
        <taxon>Actinomycetes</taxon>
        <taxon>Pseudonocardiales</taxon>
        <taxon>Pseudonocardiaceae</taxon>
        <taxon>Thermocrispum</taxon>
    </lineage>
</organism>
<dbReference type="GO" id="GO:0006783">
    <property type="term" value="P:heme biosynthetic process"/>
    <property type="evidence" value="ECO:0007669"/>
    <property type="project" value="UniProtKB-KW"/>
</dbReference>
<dbReference type="AlphaFoldDB" id="A0ABD6FIX9"/>
<feature type="transmembrane region" description="Helical" evidence="12">
    <location>
        <begin position="218"/>
        <end position="239"/>
    </location>
</feature>